<gene>
    <name evidence="2" type="ORF">AB6D66_00840</name>
</gene>
<feature type="compositionally biased region" description="Basic residues" evidence="1">
    <location>
        <begin position="9"/>
        <end position="21"/>
    </location>
</feature>
<dbReference type="EMBL" id="JBFSSG010000001">
    <property type="protein sequence ID" value="MEZ8719592.1"/>
    <property type="molecule type" value="Genomic_DNA"/>
</dbReference>
<keyword evidence="3" id="KW-1185">Reference proteome</keyword>
<feature type="region of interest" description="Disordered" evidence="1">
    <location>
        <begin position="1"/>
        <end position="25"/>
    </location>
</feature>
<evidence type="ECO:0000313" key="3">
    <source>
        <dbReference type="Proteomes" id="UP001570071"/>
    </source>
</evidence>
<comment type="caution">
    <text evidence="2">The sequence shown here is derived from an EMBL/GenBank/DDBJ whole genome shotgun (WGS) entry which is preliminary data.</text>
</comment>
<sequence length="194" mass="21757">MAKTASKDQKRKQKKNQKAAKKNMEINQRRGRVVFGCNILQGEWGILVHQADVPIEKLHPQDKDQVNSELAKMKDDGVLASVKRRSDGSFAIVHSPERFDTADIAYEDGEVDPADVMADNDLHQYTKFLGFVVCNGNGMFVAPDGETFTNVPEKAYLFEEIPPADQKAQEYERGFTSMLFDTGHNIILAVVKPE</sequence>
<protein>
    <submittedName>
        <fullName evidence="2">Uncharacterized protein</fullName>
    </submittedName>
</protein>
<proteinExistence type="predicted"/>
<accession>A0ABV4MR53</accession>
<organism evidence="2 3">
    <name type="scientific">Vibrio pomeroyi</name>
    <dbReference type="NCBI Taxonomy" id="198832"/>
    <lineage>
        <taxon>Bacteria</taxon>
        <taxon>Pseudomonadati</taxon>
        <taxon>Pseudomonadota</taxon>
        <taxon>Gammaproteobacteria</taxon>
        <taxon>Vibrionales</taxon>
        <taxon>Vibrionaceae</taxon>
        <taxon>Vibrio</taxon>
    </lineage>
</organism>
<reference evidence="2 3" key="1">
    <citation type="journal article" date="2024" name="ISME J.">
        <title>Tailless and filamentous prophages are predominant in marine Vibrio.</title>
        <authorList>
            <person name="Steensen K."/>
            <person name="Seneca J."/>
            <person name="Bartlau N."/>
            <person name="Yu X.A."/>
            <person name="Hussain F.A."/>
            <person name="Polz M.F."/>
        </authorList>
    </citation>
    <scope>NUCLEOTIDE SEQUENCE [LARGE SCALE GENOMIC DNA]</scope>
    <source>
        <strain evidence="2 3">10N.239.312.F12</strain>
    </source>
</reference>
<dbReference type="RefSeq" id="WP_269337589.1">
    <property type="nucleotide sequence ID" value="NZ_JBFSSG010000001.1"/>
</dbReference>
<evidence type="ECO:0000256" key="1">
    <source>
        <dbReference type="SAM" id="MobiDB-lite"/>
    </source>
</evidence>
<name>A0ABV4MR53_9VIBR</name>
<evidence type="ECO:0000313" key="2">
    <source>
        <dbReference type="EMBL" id="MEZ8719592.1"/>
    </source>
</evidence>
<dbReference type="Proteomes" id="UP001570071">
    <property type="component" value="Unassembled WGS sequence"/>
</dbReference>